<accession>A0AAT9I0R6</accession>
<reference evidence="1" key="2">
    <citation type="submission" date="2024-07" db="EMBL/GenBank/DDBJ databases">
        <title>Streptomyces haneummycinica sp. nov., a new antibiotic-producing actinobacterium isolated from marine sediment.</title>
        <authorList>
            <person name="Uemura M."/>
            <person name="Hamada M."/>
            <person name="Hirano S."/>
            <person name="Kobayashi K."/>
            <person name="Ohshiro T."/>
            <person name="Kobayashi T."/>
            <person name="Terahara T."/>
        </authorList>
    </citation>
    <scope>NUCLEOTIDE SEQUENCE</scope>
    <source>
        <strain evidence="1">KM77-8</strain>
        <plasmid evidence="1">pKM77-8_1</plasmid>
    </source>
</reference>
<proteinExistence type="predicted"/>
<dbReference type="EMBL" id="AP035769">
    <property type="protein sequence ID" value="BFO23134.1"/>
    <property type="molecule type" value="Genomic_DNA"/>
</dbReference>
<dbReference type="AlphaFoldDB" id="A0AAT9I0R6"/>
<keyword evidence="1" id="KW-0614">Plasmid</keyword>
<geneLocation type="plasmid" evidence="1">
    <name>pKM77-8_1</name>
</geneLocation>
<organism evidence="1">
    <name type="scientific">Streptomyces haneummycinicus</name>
    <dbReference type="NCBI Taxonomy" id="3074435"/>
    <lineage>
        <taxon>Bacteria</taxon>
        <taxon>Bacillati</taxon>
        <taxon>Actinomycetota</taxon>
        <taxon>Actinomycetes</taxon>
        <taxon>Kitasatosporales</taxon>
        <taxon>Streptomycetaceae</taxon>
        <taxon>Streptomyces</taxon>
    </lineage>
</organism>
<sequence length="179" mass="19922">MHTRLNVPPDCNSFCGFVDKRLSLLRLFQWGAIPDGVFVSIEERSEYWHPPVRQDLAPSLDVAIRADGDFQRLCHLCLCEPQEPPECPQRPVSIEEFDQIKGGDVEAAGQPEQMPWTGPLILRLPHGDGAARATDRCCQYLLGDSTGLPQLGDKPSPQTPSVCPRAHGAALYRDPYEIF</sequence>
<reference evidence="1" key="1">
    <citation type="submission" date="2024-06" db="EMBL/GenBank/DDBJ databases">
        <authorList>
            <consortium name="consrtm"/>
            <person name="Uemura M."/>
            <person name="Terahara T."/>
        </authorList>
    </citation>
    <scope>NUCLEOTIDE SEQUENCE</scope>
    <source>
        <strain evidence="1">KM77-8</strain>
        <plasmid evidence="1">pKM77-8_1</plasmid>
    </source>
</reference>
<name>A0AAT9I0R6_9ACTN</name>
<evidence type="ECO:0000313" key="1">
    <source>
        <dbReference type="EMBL" id="BFO23134.1"/>
    </source>
</evidence>
<gene>
    <name evidence="1" type="ORF">SHKM778_95220</name>
</gene>
<protein>
    <submittedName>
        <fullName evidence="1">Uncharacterized protein</fullName>
    </submittedName>
</protein>